<dbReference type="PANTHER" id="PTHR43179:SF7">
    <property type="entry name" value="RHAMNOSYLTRANSFERASE WBBL"/>
    <property type="match status" value="1"/>
</dbReference>
<feature type="domain" description="Glycosyltransferase 2-like" evidence="1">
    <location>
        <begin position="4"/>
        <end position="138"/>
    </location>
</feature>
<sequence>MDLSIIIVNYRSKVKTAKCLEAIFKSDLANLKYEVIVVENASGENLDDLIGAQSELKVLYSSRNLGMGGGNNLGLKEARGQFILILNPDTEVYPKAIKILYDYLDSHSDVYIVGPKLLNPDKTLQPSCSLFPKIYTPILRRTFLGDYFKSSRDGFMMTDFDHEEIREVDWLMGSCLLVRSDGWEGFDERFFMYFEDIDVCRRAWRFKKKVVYHPQAIVIHDHARGSAKNPWYIAPFTDKLTQEHIKSWIKYFWKWRNK</sequence>
<dbReference type="EMBL" id="PCSE01000057">
    <property type="protein sequence ID" value="PIP34631.1"/>
    <property type="molecule type" value="Genomic_DNA"/>
</dbReference>
<dbReference type="Pfam" id="PF00535">
    <property type="entry name" value="Glycos_transf_2"/>
    <property type="match status" value="1"/>
</dbReference>
<evidence type="ECO:0000313" key="3">
    <source>
        <dbReference type="Proteomes" id="UP000231408"/>
    </source>
</evidence>
<proteinExistence type="predicted"/>
<name>A0A2G9ZNF4_9BACT</name>
<dbReference type="AlphaFoldDB" id="A0A2G9ZNF4"/>
<comment type="caution">
    <text evidence="2">The sequence shown here is derived from an EMBL/GenBank/DDBJ whole genome shotgun (WGS) entry which is preliminary data.</text>
</comment>
<dbReference type="Gene3D" id="3.90.550.10">
    <property type="entry name" value="Spore Coat Polysaccharide Biosynthesis Protein SpsA, Chain A"/>
    <property type="match status" value="1"/>
</dbReference>
<evidence type="ECO:0000259" key="1">
    <source>
        <dbReference type="Pfam" id="PF00535"/>
    </source>
</evidence>
<reference evidence="2 3" key="1">
    <citation type="submission" date="2017-09" db="EMBL/GenBank/DDBJ databases">
        <title>Depth-based differentiation of microbial function through sediment-hosted aquifers and enrichment of novel symbionts in the deep terrestrial subsurface.</title>
        <authorList>
            <person name="Probst A.J."/>
            <person name="Ladd B."/>
            <person name="Jarett J.K."/>
            <person name="Geller-Mcgrath D.E."/>
            <person name="Sieber C.M."/>
            <person name="Emerson J.B."/>
            <person name="Anantharaman K."/>
            <person name="Thomas B.C."/>
            <person name="Malmstrom R."/>
            <person name="Stieglmeier M."/>
            <person name="Klingl A."/>
            <person name="Woyke T."/>
            <person name="Ryan C.M."/>
            <person name="Banfield J.F."/>
        </authorList>
    </citation>
    <scope>NUCLEOTIDE SEQUENCE [LARGE SCALE GENOMIC DNA]</scope>
    <source>
        <strain evidence="2">CG23_combo_of_CG06-09_8_20_14_all_41_10</strain>
    </source>
</reference>
<accession>A0A2G9ZNF4</accession>
<gene>
    <name evidence="2" type="ORF">COX21_01870</name>
</gene>
<dbReference type="SUPFAM" id="SSF53448">
    <property type="entry name" value="Nucleotide-diphospho-sugar transferases"/>
    <property type="match status" value="1"/>
</dbReference>
<dbReference type="PANTHER" id="PTHR43179">
    <property type="entry name" value="RHAMNOSYLTRANSFERASE WBBL"/>
    <property type="match status" value="1"/>
</dbReference>
<evidence type="ECO:0000313" key="2">
    <source>
        <dbReference type="EMBL" id="PIP34631.1"/>
    </source>
</evidence>
<dbReference type="InterPro" id="IPR029044">
    <property type="entry name" value="Nucleotide-diphossugar_trans"/>
</dbReference>
<protein>
    <recommendedName>
        <fullName evidence="1">Glycosyltransferase 2-like domain-containing protein</fullName>
    </recommendedName>
</protein>
<dbReference type="InterPro" id="IPR001173">
    <property type="entry name" value="Glyco_trans_2-like"/>
</dbReference>
<dbReference type="Proteomes" id="UP000231408">
    <property type="component" value="Unassembled WGS sequence"/>
</dbReference>
<organism evidence="2 3">
    <name type="scientific">Candidatus Falkowbacteria bacterium CG23_combo_of_CG06-09_8_20_14_all_41_10</name>
    <dbReference type="NCBI Taxonomy" id="1974571"/>
    <lineage>
        <taxon>Bacteria</taxon>
        <taxon>Candidatus Falkowiibacteriota</taxon>
    </lineage>
</organism>